<evidence type="ECO:0000256" key="1">
    <source>
        <dbReference type="SAM" id="MobiDB-lite"/>
    </source>
</evidence>
<evidence type="ECO:0000313" key="3">
    <source>
        <dbReference type="Proteomes" id="UP000324748"/>
    </source>
</evidence>
<organism evidence="2 3">
    <name type="scientific">Puccinia graminis f. sp. tritici</name>
    <dbReference type="NCBI Taxonomy" id="56615"/>
    <lineage>
        <taxon>Eukaryota</taxon>
        <taxon>Fungi</taxon>
        <taxon>Dikarya</taxon>
        <taxon>Basidiomycota</taxon>
        <taxon>Pucciniomycotina</taxon>
        <taxon>Pucciniomycetes</taxon>
        <taxon>Pucciniales</taxon>
        <taxon>Pucciniaceae</taxon>
        <taxon>Puccinia</taxon>
    </lineage>
</organism>
<dbReference type="EMBL" id="VSWC01000170">
    <property type="protein sequence ID" value="KAA1071765.1"/>
    <property type="molecule type" value="Genomic_DNA"/>
</dbReference>
<feature type="region of interest" description="Disordered" evidence="1">
    <location>
        <begin position="1"/>
        <end position="39"/>
    </location>
</feature>
<protein>
    <submittedName>
        <fullName evidence="2">Uncharacterized protein</fullName>
    </submittedName>
</protein>
<dbReference type="AlphaFoldDB" id="A0A5B0M4N8"/>
<comment type="caution">
    <text evidence="2">The sequence shown here is derived from an EMBL/GenBank/DDBJ whole genome shotgun (WGS) entry which is preliminary data.</text>
</comment>
<proteinExistence type="predicted"/>
<accession>A0A5B0M4N8</accession>
<dbReference type="Proteomes" id="UP000324748">
    <property type="component" value="Unassembled WGS sequence"/>
</dbReference>
<gene>
    <name evidence="2" type="ORF">PGT21_018739</name>
</gene>
<sequence length="154" mass="17337">MSHEAIESNRSQSSETEAPLSIPPPKKKDRGSGKLGTVNDQNKQLIHLLRPWIMINLRIHSTRARKTRMSFYTAQDGSTRDLKEKTIELCKMLSQIPRLMKILAWRPFVETTSRARQWMPAETGSSMSPAADETSPGKRQTGNICAESVASAWQ</sequence>
<feature type="region of interest" description="Disordered" evidence="1">
    <location>
        <begin position="119"/>
        <end position="143"/>
    </location>
</feature>
<evidence type="ECO:0000313" key="2">
    <source>
        <dbReference type="EMBL" id="KAA1071765.1"/>
    </source>
</evidence>
<reference evidence="2 3" key="1">
    <citation type="submission" date="2019-05" db="EMBL/GenBank/DDBJ databases">
        <title>Emergence of the Ug99 lineage of the wheat stem rust pathogen through somatic hybridization.</title>
        <authorList>
            <person name="Li F."/>
            <person name="Upadhyaya N.M."/>
            <person name="Sperschneider J."/>
            <person name="Matny O."/>
            <person name="Nguyen-Phuc H."/>
            <person name="Mago R."/>
            <person name="Raley C."/>
            <person name="Miller M.E."/>
            <person name="Silverstein K.A.T."/>
            <person name="Henningsen E."/>
            <person name="Hirsch C.D."/>
            <person name="Visser B."/>
            <person name="Pretorius Z.A."/>
            <person name="Steffenson B.J."/>
            <person name="Schwessinger B."/>
            <person name="Dodds P.N."/>
            <person name="Figueroa M."/>
        </authorList>
    </citation>
    <scope>NUCLEOTIDE SEQUENCE [LARGE SCALE GENOMIC DNA]</scope>
    <source>
        <strain evidence="2">21-0</strain>
    </source>
</reference>
<name>A0A5B0M4N8_PUCGR</name>
<keyword evidence="3" id="KW-1185">Reference proteome</keyword>